<name>A0A9P9FXL1_FUSRE</name>
<dbReference type="GeneID" id="70227429"/>
<proteinExistence type="predicted"/>
<sequence>MALPCHIFESLASTILQIQGWVKCGRLPDQMQLPRTPAFIENMMKYFQERDFPILSLDQELVCTYRQRYYNSSFTEEINDERLLQLPYAASLYITRSMCKPLFILEPEGNDLGDIRSSKKWMTDTYKAILCRKPSTHLIRALLLAVLCFQREDNFAQALEAFEEATSMFRAISSFLELDKLGFDPPLLNTCDLRTATQDFLSSL</sequence>
<dbReference type="OrthoDB" id="5078246at2759"/>
<dbReference type="EMBL" id="JAGMUX010000033">
    <property type="protein sequence ID" value="KAH7208439.1"/>
    <property type="molecule type" value="Genomic_DNA"/>
</dbReference>
<accession>A0A9P9FXL1</accession>
<dbReference type="Proteomes" id="UP000720189">
    <property type="component" value="Unassembled WGS sequence"/>
</dbReference>
<organism evidence="1 2">
    <name type="scientific">Fusarium redolens</name>
    <dbReference type="NCBI Taxonomy" id="48865"/>
    <lineage>
        <taxon>Eukaryota</taxon>
        <taxon>Fungi</taxon>
        <taxon>Dikarya</taxon>
        <taxon>Ascomycota</taxon>
        <taxon>Pezizomycotina</taxon>
        <taxon>Sordariomycetes</taxon>
        <taxon>Hypocreomycetidae</taxon>
        <taxon>Hypocreales</taxon>
        <taxon>Nectriaceae</taxon>
        <taxon>Fusarium</taxon>
        <taxon>Fusarium redolens species complex</taxon>
    </lineage>
</organism>
<reference evidence="1" key="1">
    <citation type="journal article" date="2021" name="Nat. Commun.">
        <title>Genetic determinants of endophytism in the Arabidopsis root mycobiome.</title>
        <authorList>
            <person name="Mesny F."/>
            <person name="Miyauchi S."/>
            <person name="Thiergart T."/>
            <person name="Pickel B."/>
            <person name="Atanasova L."/>
            <person name="Karlsson M."/>
            <person name="Huettel B."/>
            <person name="Barry K.W."/>
            <person name="Haridas S."/>
            <person name="Chen C."/>
            <person name="Bauer D."/>
            <person name="Andreopoulos W."/>
            <person name="Pangilinan J."/>
            <person name="LaButti K."/>
            <person name="Riley R."/>
            <person name="Lipzen A."/>
            <person name="Clum A."/>
            <person name="Drula E."/>
            <person name="Henrissat B."/>
            <person name="Kohler A."/>
            <person name="Grigoriev I.V."/>
            <person name="Martin F.M."/>
            <person name="Hacquard S."/>
        </authorList>
    </citation>
    <scope>NUCLEOTIDE SEQUENCE</scope>
    <source>
        <strain evidence="1">MPI-CAGE-AT-0023</strain>
    </source>
</reference>
<dbReference type="AlphaFoldDB" id="A0A9P9FXL1"/>
<evidence type="ECO:0000313" key="1">
    <source>
        <dbReference type="EMBL" id="KAH7208439.1"/>
    </source>
</evidence>
<gene>
    <name evidence="1" type="ORF">BKA55DRAFT_657168</name>
</gene>
<comment type="caution">
    <text evidence="1">The sequence shown here is derived from an EMBL/GenBank/DDBJ whole genome shotgun (WGS) entry which is preliminary data.</text>
</comment>
<evidence type="ECO:0000313" key="2">
    <source>
        <dbReference type="Proteomes" id="UP000720189"/>
    </source>
</evidence>
<keyword evidence="2" id="KW-1185">Reference proteome</keyword>
<dbReference type="RefSeq" id="XP_046041342.1">
    <property type="nucleotide sequence ID" value="XM_046197475.1"/>
</dbReference>
<protein>
    <submittedName>
        <fullName evidence="1">Uncharacterized protein</fullName>
    </submittedName>
</protein>